<organism evidence="1 2">
    <name type="scientific">Champsocephalus gunnari</name>
    <name type="common">Mackerel icefish</name>
    <dbReference type="NCBI Taxonomy" id="52237"/>
    <lineage>
        <taxon>Eukaryota</taxon>
        <taxon>Metazoa</taxon>
        <taxon>Chordata</taxon>
        <taxon>Craniata</taxon>
        <taxon>Vertebrata</taxon>
        <taxon>Euteleostomi</taxon>
        <taxon>Actinopterygii</taxon>
        <taxon>Neopterygii</taxon>
        <taxon>Teleostei</taxon>
        <taxon>Neoteleostei</taxon>
        <taxon>Acanthomorphata</taxon>
        <taxon>Eupercaria</taxon>
        <taxon>Perciformes</taxon>
        <taxon>Notothenioidei</taxon>
        <taxon>Channichthyidae</taxon>
        <taxon>Champsocephalus</taxon>
    </lineage>
</organism>
<dbReference type="EMBL" id="JAURVH010001529">
    <property type="protein sequence ID" value="KAK5908019.1"/>
    <property type="molecule type" value="Genomic_DNA"/>
</dbReference>
<dbReference type="AlphaFoldDB" id="A0AAN8HD08"/>
<reference evidence="1 2" key="1">
    <citation type="journal article" date="2023" name="Mol. Biol. Evol.">
        <title>Genomics of Secondarily Temperate Adaptation in the Only Non-Antarctic Icefish.</title>
        <authorList>
            <person name="Rivera-Colon A.G."/>
            <person name="Rayamajhi N."/>
            <person name="Minhas B.F."/>
            <person name="Madrigal G."/>
            <person name="Bilyk K.T."/>
            <person name="Yoon V."/>
            <person name="Hune M."/>
            <person name="Gregory S."/>
            <person name="Cheng C.H.C."/>
            <person name="Catchen J.M."/>
        </authorList>
    </citation>
    <scope>NUCLEOTIDE SEQUENCE [LARGE SCALE GENOMIC DNA]</scope>
    <source>
        <tissue evidence="1">White muscle</tissue>
    </source>
</reference>
<evidence type="ECO:0000313" key="1">
    <source>
        <dbReference type="EMBL" id="KAK5908019.1"/>
    </source>
</evidence>
<protein>
    <submittedName>
        <fullName evidence="1">Uncharacterized protein</fullName>
    </submittedName>
</protein>
<dbReference type="Proteomes" id="UP001331515">
    <property type="component" value="Unassembled WGS sequence"/>
</dbReference>
<evidence type="ECO:0000313" key="2">
    <source>
        <dbReference type="Proteomes" id="UP001331515"/>
    </source>
</evidence>
<proteinExistence type="predicted"/>
<keyword evidence="2" id="KW-1185">Reference proteome</keyword>
<comment type="caution">
    <text evidence="1">The sequence shown here is derived from an EMBL/GenBank/DDBJ whole genome shotgun (WGS) entry which is preliminary data.</text>
</comment>
<accession>A0AAN8HD08</accession>
<sequence length="72" mass="8029">MDGHLRLFPLSSVGERVELALTALLTSGEVASLRREATEIVGDTCLRERYNRRTPLVQGRGGTDCWRDQGIE</sequence>
<name>A0AAN8HD08_CHAGU</name>
<gene>
    <name evidence="1" type="ORF">CgunFtcFv8_016114</name>
</gene>